<organism evidence="1 2">
    <name type="scientific">candidate division WOR-3 bacterium</name>
    <dbReference type="NCBI Taxonomy" id="2052148"/>
    <lineage>
        <taxon>Bacteria</taxon>
        <taxon>Bacteria division WOR-3</taxon>
    </lineage>
</organism>
<protein>
    <submittedName>
        <fullName evidence="1">Uncharacterized protein</fullName>
    </submittedName>
</protein>
<dbReference type="Gene3D" id="1.25.40.10">
    <property type="entry name" value="Tetratricopeptide repeat domain"/>
    <property type="match status" value="1"/>
</dbReference>
<dbReference type="InterPro" id="IPR011990">
    <property type="entry name" value="TPR-like_helical_dom_sf"/>
</dbReference>
<dbReference type="AlphaFoldDB" id="A0A937XC63"/>
<evidence type="ECO:0000313" key="2">
    <source>
        <dbReference type="Proteomes" id="UP000779900"/>
    </source>
</evidence>
<comment type="caution">
    <text evidence="1">The sequence shown here is derived from an EMBL/GenBank/DDBJ whole genome shotgun (WGS) entry which is preliminary data.</text>
</comment>
<name>A0A937XC63_UNCW3</name>
<gene>
    <name evidence="1" type="ORF">FJY68_02510</name>
</gene>
<dbReference type="Proteomes" id="UP000779900">
    <property type="component" value="Unassembled WGS sequence"/>
</dbReference>
<proteinExistence type="predicted"/>
<dbReference type="EMBL" id="VGIR01000009">
    <property type="protein sequence ID" value="MBM3330708.1"/>
    <property type="molecule type" value="Genomic_DNA"/>
</dbReference>
<sequence length="364" mass="40717">MSADPVIRPQNCSLVRTLIADWAKTKGKPFPYLQVGEHLAQCPACLSWATAIAYQPTDHYVRALRLRLSWVISILGQSVLRAWSNNQDLKFDLVRAQDPAGVRDRVGRRLSQCESFNPEMKEQVSQIRELMPDLATGAPPGGLEPYALARYFLETALAMAPQSEQRLKLLDQLGIVEFTRAVGEQRAGSKEKADRHFQQAKERYQQVLAADVGDGTQARELKVGEKIDRVSARLSLAQVEYVQGDHSPAALQKAIEHCIGAQRLVSELGLAEEEFTRIQSNLLICYLRLFLDHDQTEGYAQAQRLARETCAEPDVARVFLKRWVADGEDPELAQLLSSPRARDLSDYLRAEAQRVLRAEAVAAS</sequence>
<evidence type="ECO:0000313" key="1">
    <source>
        <dbReference type="EMBL" id="MBM3330708.1"/>
    </source>
</evidence>
<accession>A0A937XC63</accession>
<reference evidence="1" key="1">
    <citation type="submission" date="2019-03" db="EMBL/GenBank/DDBJ databases">
        <title>Lake Tanganyika Metagenome-Assembled Genomes (MAGs).</title>
        <authorList>
            <person name="Tran P."/>
        </authorList>
    </citation>
    <scope>NUCLEOTIDE SEQUENCE</scope>
    <source>
        <strain evidence="1">K_DeepCast_150m_m2_040</strain>
    </source>
</reference>